<proteinExistence type="predicted"/>
<evidence type="ECO:0000259" key="1">
    <source>
        <dbReference type="Pfam" id="PF00534"/>
    </source>
</evidence>
<dbReference type="Proteomes" id="UP000287401">
    <property type="component" value="Unassembled WGS sequence"/>
</dbReference>
<dbReference type="EMBL" id="QRAL01000054">
    <property type="protein sequence ID" value="RSU46902.1"/>
    <property type="molecule type" value="Genomic_DNA"/>
</dbReference>
<evidence type="ECO:0000313" key="4">
    <source>
        <dbReference type="Proteomes" id="UP000287401"/>
    </source>
</evidence>
<reference evidence="3 4" key="1">
    <citation type="submission" date="2018-07" db="EMBL/GenBank/DDBJ databases">
        <title>Genomic and Epidemiologic Investigation of an Indolent Hospital Outbreak.</title>
        <authorList>
            <person name="Johnson R.C."/>
            <person name="Deming C."/>
            <person name="Conlan S."/>
            <person name="Zellmer C.J."/>
            <person name="Michelin A.V."/>
            <person name="Lee-Lin S."/>
            <person name="Thomas P.J."/>
            <person name="Park M."/>
            <person name="Weingarten R.A."/>
            <person name="Less J."/>
            <person name="Dekker J.P."/>
            <person name="Frank K.M."/>
            <person name="Musser K.A."/>
            <person name="Mcquiston J.R."/>
            <person name="Henderson D.K."/>
            <person name="Lau A.F."/>
            <person name="Palmore T.N."/>
            <person name="Segre J.A."/>
        </authorList>
    </citation>
    <scope>NUCLEOTIDE SEQUENCE [LARGE SCALE GENOMIC DNA]</scope>
    <source>
        <strain evidence="3 4">SK-NIH.Env6_1116</strain>
    </source>
</reference>
<organism evidence="3 4">
    <name type="scientific">Sphingobium yanoikuyae</name>
    <name type="common">Sphingomonas yanoikuyae</name>
    <dbReference type="NCBI Taxonomy" id="13690"/>
    <lineage>
        <taxon>Bacteria</taxon>
        <taxon>Pseudomonadati</taxon>
        <taxon>Pseudomonadota</taxon>
        <taxon>Alphaproteobacteria</taxon>
        <taxon>Sphingomonadales</taxon>
        <taxon>Sphingomonadaceae</taxon>
        <taxon>Sphingobium</taxon>
    </lineage>
</organism>
<dbReference type="InterPro" id="IPR001296">
    <property type="entry name" value="Glyco_trans_1"/>
</dbReference>
<dbReference type="RefSeq" id="WP_126000084.1">
    <property type="nucleotide sequence ID" value="NZ_QRAL01000054.1"/>
</dbReference>
<sequence length="387" mass="42295">MRIAVLAHLKHPIAEPFAGGLETHTHLLARSLRDRGHDVTIFASTKSDRALGLEAICDETALLDVGTAEATDVAFFREHHAYLSVMQRLRRSSFDIVHNNSLHYLPVAMADTLPMPVVTTFHTPPFCWLESGVRLCTSSNARFVSVSESVGRLWKHVAGRSEVVMNGIDLTRFAFRPEPAHEPYLAWQGRIVPEKGLEFAIAAAQILGIKLRIAGPSLDRAYFETAIKPHLGADVVYEGHLTHGALSELVGGARALLVTPRWDEPYGLVVAEALACGVPVAAFDRGAMREILTQDCGSLAKPDDAFSLSECARRSIQLSRTAARRRAEMACDAEIMVDGYERIYDRLVDRHFEEQLVASRPARAAKPSVLQAAIGPLAGLAAKPIAL</sequence>
<comment type="caution">
    <text evidence="3">The sequence shown here is derived from an EMBL/GenBank/DDBJ whole genome shotgun (WGS) entry which is preliminary data.</text>
</comment>
<gene>
    <name evidence="3" type="ORF">DAH51_25285</name>
</gene>
<dbReference type="Gene3D" id="3.40.50.2000">
    <property type="entry name" value="Glycogen Phosphorylase B"/>
    <property type="match status" value="2"/>
</dbReference>
<protein>
    <submittedName>
        <fullName evidence="3">Glycosyltransferase family 4 protein</fullName>
    </submittedName>
</protein>
<name>A0A430BDM9_SPHYA</name>
<evidence type="ECO:0000259" key="2">
    <source>
        <dbReference type="Pfam" id="PF13439"/>
    </source>
</evidence>
<dbReference type="PANTHER" id="PTHR45947:SF3">
    <property type="entry name" value="SULFOQUINOVOSYL TRANSFERASE SQD2"/>
    <property type="match status" value="1"/>
</dbReference>
<keyword evidence="3" id="KW-0808">Transferase</keyword>
<dbReference type="PANTHER" id="PTHR45947">
    <property type="entry name" value="SULFOQUINOVOSYL TRANSFERASE SQD2"/>
    <property type="match status" value="1"/>
</dbReference>
<accession>A0A430BDM9</accession>
<dbReference type="InterPro" id="IPR028098">
    <property type="entry name" value="Glyco_trans_4-like_N"/>
</dbReference>
<dbReference type="AlphaFoldDB" id="A0A430BDM9"/>
<dbReference type="GO" id="GO:0016757">
    <property type="term" value="F:glycosyltransferase activity"/>
    <property type="evidence" value="ECO:0007669"/>
    <property type="project" value="InterPro"/>
</dbReference>
<feature type="domain" description="Glycosyl transferase family 1" evidence="1">
    <location>
        <begin position="178"/>
        <end position="319"/>
    </location>
</feature>
<dbReference type="SUPFAM" id="SSF53756">
    <property type="entry name" value="UDP-Glycosyltransferase/glycogen phosphorylase"/>
    <property type="match status" value="1"/>
</dbReference>
<dbReference type="InterPro" id="IPR050194">
    <property type="entry name" value="Glycosyltransferase_grp1"/>
</dbReference>
<dbReference type="Pfam" id="PF00534">
    <property type="entry name" value="Glycos_transf_1"/>
    <property type="match status" value="1"/>
</dbReference>
<dbReference type="Pfam" id="PF13439">
    <property type="entry name" value="Glyco_transf_4"/>
    <property type="match status" value="1"/>
</dbReference>
<feature type="domain" description="Glycosyltransferase subfamily 4-like N-terminal" evidence="2">
    <location>
        <begin position="19"/>
        <end position="172"/>
    </location>
</feature>
<evidence type="ECO:0000313" key="3">
    <source>
        <dbReference type="EMBL" id="RSU46902.1"/>
    </source>
</evidence>